<proteinExistence type="predicted"/>
<dbReference type="PANTHER" id="PTHR35307:SF3">
    <property type="entry name" value="DUF4220 DOMAIN-CONTAINING PROTEIN"/>
    <property type="match status" value="1"/>
</dbReference>
<dbReference type="Proteomes" id="UP000239757">
    <property type="component" value="Unassembled WGS sequence"/>
</dbReference>
<evidence type="ECO:0000313" key="2">
    <source>
        <dbReference type="Proteomes" id="UP000239757"/>
    </source>
</evidence>
<name>A0A2P5YHR0_GOSBA</name>
<sequence>MVVNNGKAADIVWLSVELYHRWQNVDLLKLSLQGKSTKEILENNANMCLMDSPSKWPIKVLAANSMYRISQSLLLDYKDKNYETSERLFEVIRVMVSDILAACLTNLQCFISIKLPG</sequence>
<gene>
    <name evidence="1" type="ORF">GOBAR_AA05446</name>
</gene>
<organism evidence="1 2">
    <name type="scientific">Gossypium barbadense</name>
    <name type="common">Sea Island cotton</name>
    <name type="synonym">Hibiscus barbadensis</name>
    <dbReference type="NCBI Taxonomy" id="3634"/>
    <lineage>
        <taxon>Eukaryota</taxon>
        <taxon>Viridiplantae</taxon>
        <taxon>Streptophyta</taxon>
        <taxon>Embryophyta</taxon>
        <taxon>Tracheophyta</taxon>
        <taxon>Spermatophyta</taxon>
        <taxon>Magnoliopsida</taxon>
        <taxon>eudicotyledons</taxon>
        <taxon>Gunneridae</taxon>
        <taxon>Pentapetalae</taxon>
        <taxon>rosids</taxon>
        <taxon>malvids</taxon>
        <taxon>Malvales</taxon>
        <taxon>Malvaceae</taxon>
        <taxon>Malvoideae</taxon>
        <taxon>Gossypium</taxon>
    </lineage>
</organism>
<dbReference type="OrthoDB" id="1915303at2759"/>
<dbReference type="PANTHER" id="PTHR35307">
    <property type="entry name" value="PROTEIN, PUTATIVE-RELATED"/>
    <property type="match status" value="1"/>
</dbReference>
<reference evidence="1 2" key="1">
    <citation type="submission" date="2015-01" db="EMBL/GenBank/DDBJ databases">
        <title>Genome of allotetraploid Gossypium barbadense reveals genomic plasticity and fiber elongation in cotton evolution.</title>
        <authorList>
            <person name="Chen X."/>
            <person name="Liu X."/>
            <person name="Zhao B."/>
            <person name="Zheng H."/>
            <person name="Hu Y."/>
            <person name="Lu G."/>
            <person name="Yang C."/>
            <person name="Chen J."/>
            <person name="Shan C."/>
            <person name="Zhang L."/>
            <person name="Zhou Y."/>
            <person name="Wang L."/>
            <person name="Guo W."/>
            <person name="Bai Y."/>
            <person name="Ruan J."/>
            <person name="Shangguan X."/>
            <person name="Mao Y."/>
            <person name="Jiang J."/>
            <person name="Zhu Y."/>
            <person name="Lei J."/>
            <person name="Kang H."/>
            <person name="Chen S."/>
            <person name="He X."/>
            <person name="Wang R."/>
            <person name="Wang Y."/>
            <person name="Chen J."/>
            <person name="Wang L."/>
            <person name="Yu S."/>
            <person name="Wang B."/>
            <person name="Wei J."/>
            <person name="Song S."/>
            <person name="Lu X."/>
            <person name="Gao Z."/>
            <person name="Gu W."/>
            <person name="Deng X."/>
            <person name="Ma D."/>
            <person name="Wang S."/>
            <person name="Liang W."/>
            <person name="Fang L."/>
            <person name="Cai C."/>
            <person name="Zhu X."/>
            <person name="Zhou B."/>
            <person name="Zhang Y."/>
            <person name="Chen Z."/>
            <person name="Xu S."/>
            <person name="Zhu R."/>
            <person name="Wang S."/>
            <person name="Zhang T."/>
            <person name="Zhao G."/>
        </authorList>
    </citation>
    <scope>NUCLEOTIDE SEQUENCE [LARGE SCALE GENOMIC DNA]</scope>
    <source>
        <strain evidence="2">cv. Xinhai21</strain>
        <tissue evidence="1">Leaf</tissue>
    </source>
</reference>
<dbReference type="AlphaFoldDB" id="A0A2P5YHR0"/>
<accession>A0A2P5YHR0</accession>
<protein>
    <submittedName>
        <fullName evidence="1">Uncharacterized protein</fullName>
    </submittedName>
</protein>
<evidence type="ECO:0000313" key="1">
    <source>
        <dbReference type="EMBL" id="PPS15123.1"/>
    </source>
</evidence>
<dbReference type="EMBL" id="KZ663190">
    <property type="protein sequence ID" value="PPS15123.1"/>
    <property type="molecule type" value="Genomic_DNA"/>
</dbReference>